<protein>
    <submittedName>
        <fullName evidence="1">Uncharacterized protein</fullName>
    </submittedName>
</protein>
<dbReference type="EMBL" id="CM037627">
    <property type="protein sequence ID" value="KAH7989938.1"/>
    <property type="molecule type" value="Genomic_DNA"/>
</dbReference>
<comment type="caution">
    <text evidence="1">The sequence shown here is derived from an EMBL/GenBank/DDBJ whole genome shotgun (WGS) entry which is preliminary data.</text>
</comment>
<sequence length="101" mass="11067">MLPSNSSSMMWSQLQTTFEQLSSLENPTAIDRPPSASCDLVAPKRSKTGKLLLGPHHHLVVTEAFVSVIIKKVPEHEHYKGGQRATDAIVGSAWNTFSSHN</sequence>
<evidence type="ECO:0000313" key="1">
    <source>
        <dbReference type="EMBL" id="KAH7989938.1"/>
    </source>
</evidence>
<proteinExistence type="predicted"/>
<name>A0ACB8ECJ5_9SAUR</name>
<evidence type="ECO:0000313" key="2">
    <source>
        <dbReference type="Proteomes" id="UP000827872"/>
    </source>
</evidence>
<dbReference type="Proteomes" id="UP000827872">
    <property type="component" value="Linkage Group LG14"/>
</dbReference>
<keyword evidence="2" id="KW-1185">Reference proteome</keyword>
<gene>
    <name evidence="1" type="ORF">K3G42_016354</name>
</gene>
<accession>A0ACB8ECJ5</accession>
<organism evidence="1 2">
    <name type="scientific">Sphaerodactylus townsendi</name>
    <dbReference type="NCBI Taxonomy" id="933632"/>
    <lineage>
        <taxon>Eukaryota</taxon>
        <taxon>Metazoa</taxon>
        <taxon>Chordata</taxon>
        <taxon>Craniata</taxon>
        <taxon>Vertebrata</taxon>
        <taxon>Euteleostomi</taxon>
        <taxon>Lepidosauria</taxon>
        <taxon>Squamata</taxon>
        <taxon>Bifurcata</taxon>
        <taxon>Gekkota</taxon>
        <taxon>Sphaerodactylidae</taxon>
        <taxon>Sphaerodactylus</taxon>
    </lineage>
</organism>
<reference evidence="1" key="1">
    <citation type="submission" date="2021-08" db="EMBL/GenBank/DDBJ databases">
        <title>The first chromosome-level gecko genome reveals the dynamic sex chromosomes of Neotropical dwarf geckos (Sphaerodactylidae: Sphaerodactylus).</title>
        <authorList>
            <person name="Pinto B.J."/>
            <person name="Keating S.E."/>
            <person name="Gamble T."/>
        </authorList>
    </citation>
    <scope>NUCLEOTIDE SEQUENCE</scope>
    <source>
        <strain evidence="1">TG3544</strain>
    </source>
</reference>